<reference evidence="1 2" key="1">
    <citation type="journal article" date="2012" name="Genome Biol.">
        <title>Genome and low-iron response of an oceanic diatom adapted to chronic iron limitation.</title>
        <authorList>
            <person name="Lommer M."/>
            <person name="Specht M."/>
            <person name="Roy A.S."/>
            <person name="Kraemer L."/>
            <person name="Andreson R."/>
            <person name="Gutowska M.A."/>
            <person name="Wolf J."/>
            <person name="Bergner S.V."/>
            <person name="Schilhabel M.B."/>
            <person name="Klostermeier U.C."/>
            <person name="Beiko R.G."/>
            <person name="Rosenstiel P."/>
            <person name="Hippler M."/>
            <person name="Laroche J."/>
        </authorList>
    </citation>
    <scope>NUCLEOTIDE SEQUENCE [LARGE SCALE GENOMIC DNA]</scope>
    <source>
        <strain evidence="1 2">CCMP1005</strain>
    </source>
</reference>
<keyword evidence="2" id="KW-1185">Reference proteome</keyword>
<dbReference type="AlphaFoldDB" id="K0SDV9"/>
<evidence type="ECO:0000313" key="2">
    <source>
        <dbReference type="Proteomes" id="UP000266841"/>
    </source>
</evidence>
<organism evidence="1 2">
    <name type="scientific">Thalassiosira oceanica</name>
    <name type="common">Marine diatom</name>
    <dbReference type="NCBI Taxonomy" id="159749"/>
    <lineage>
        <taxon>Eukaryota</taxon>
        <taxon>Sar</taxon>
        <taxon>Stramenopiles</taxon>
        <taxon>Ochrophyta</taxon>
        <taxon>Bacillariophyta</taxon>
        <taxon>Coscinodiscophyceae</taxon>
        <taxon>Thalassiosirophycidae</taxon>
        <taxon>Thalassiosirales</taxon>
        <taxon>Thalassiosiraceae</taxon>
        <taxon>Thalassiosira</taxon>
    </lineage>
</organism>
<sequence>MVNLPNDLQGLLEIKDIMGVASPVPRAGREIDVMSKFFEFRHDLRPIITITVHSSNRYGSAGGGKRRCVLPPEQCARGASNRGLLESWIIKDQEDNRQFRSTRYSVRLAKSRPPFVRSIASLSGAVFASTAVKMVRHGKRSPARPLRRG</sequence>
<feature type="non-terminal residue" evidence="1">
    <location>
        <position position="149"/>
    </location>
</feature>
<comment type="caution">
    <text evidence="1">The sequence shown here is derived from an EMBL/GenBank/DDBJ whole genome shotgun (WGS) entry which is preliminary data.</text>
</comment>
<name>K0SDV9_THAOC</name>
<gene>
    <name evidence="1" type="ORF">THAOC_15019</name>
</gene>
<protein>
    <submittedName>
        <fullName evidence="1">Uncharacterized protein</fullName>
    </submittedName>
</protein>
<dbReference type="Proteomes" id="UP000266841">
    <property type="component" value="Unassembled WGS sequence"/>
</dbReference>
<accession>K0SDV9</accession>
<proteinExistence type="predicted"/>
<evidence type="ECO:0000313" key="1">
    <source>
        <dbReference type="EMBL" id="EJK64263.1"/>
    </source>
</evidence>
<dbReference type="EMBL" id="AGNL01017462">
    <property type="protein sequence ID" value="EJK64263.1"/>
    <property type="molecule type" value="Genomic_DNA"/>
</dbReference>